<evidence type="ECO:0000313" key="2">
    <source>
        <dbReference type="Proteomes" id="UP000001072"/>
    </source>
</evidence>
<dbReference type="GeneID" id="18922568"/>
<keyword evidence="2" id="KW-1185">Reference proteome</keyword>
<dbReference type="Proteomes" id="UP000001072">
    <property type="component" value="Unassembled WGS sequence"/>
</dbReference>
<dbReference type="HOGENOM" id="CLU_1960047_0_0_1"/>
<evidence type="ECO:0000313" key="1">
    <source>
        <dbReference type="EMBL" id="EGG08092.1"/>
    </source>
</evidence>
<dbReference type="VEuPathDB" id="FungiDB:MELLADRAFT_105317"/>
<sequence>MYWFVIEVKILKPYGLKVDYDPNLQNQMKVYHFWSKYVHVFLKMKRLGETVSLQKAINHLVKTKFEETSLLMKLFLVKTDGHSFPPNRPVLYQFLKFFSLNNKSKNENEYALRALLGFENEHVSSDTL</sequence>
<protein>
    <submittedName>
        <fullName evidence="1">Uncharacterized protein</fullName>
    </submittedName>
</protein>
<proteinExistence type="predicted"/>
<dbReference type="KEGG" id="mlr:MELLADRAFT_105317"/>
<reference evidence="2" key="1">
    <citation type="journal article" date="2011" name="Proc. Natl. Acad. Sci. U.S.A.">
        <title>Obligate biotrophy features unraveled by the genomic analysis of rust fungi.</title>
        <authorList>
            <person name="Duplessis S."/>
            <person name="Cuomo C.A."/>
            <person name="Lin Y.-C."/>
            <person name="Aerts A."/>
            <person name="Tisserant E."/>
            <person name="Veneault-Fourrey C."/>
            <person name="Joly D.L."/>
            <person name="Hacquard S."/>
            <person name="Amselem J."/>
            <person name="Cantarel B.L."/>
            <person name="Chiu R."/>
            <person name="Coutinho P.M."/>
            <person name="Feau N."/>
            <person name="Field M."/>
            <person name="Frey P."/>
            <person name="Gelhaye E."/>
            <person name="Goldberg J."/>
            <person name="Grabherr M.G."/>
            <person name="Kodira C.D."/>
            <person name="Kohler A."/>
            <person name="Kuees U."/>
            <person name="Lindquist E.A."/>
            <person name="Lucas S.M."/>
            <person name="Mago R."/>
            <person name="Mauceli E."/>
            <person name="Morin E."/>
            <person name="Murat C."/>
            <person name="Pangilinan J.L."/>
            <person name="Park R."/>
            <person name="Pearson M."/>
            <person name="Quesneville H."/>
            <person name="Rouhier N."/>
            <person name="Sakthikumar S."/>
            <person name="Salamov A.A."/>
            <person name="Schmutz J."/>
            <person name="Selles B."/>
            <person name="Shapiro H."/>
            <person name="Tanguay P."/>
            <person name="Tuskan G.A."/>
            <person name="Henrissat B."/>
            <person name="Van de Peer Y."/>
            <person name="Rouze P."/>
            <person name="Ellis J.G."/>
            <person name="Dodds P.N."/>
            <person name="Schein J.E."/>
            <person name="Zhong S."/>
            <person name="Hamelin R.C."/>
            <person name="Grigoriev I.V."/>
            <person name="Szabo L.J."/>
            <person name="Martin F."/>
        </authorList>
    </citation>
    <scope>NUCLEOTIDE SEQUENCE [LARGE SCALE GENOMIC DNA]</scope>
    <source>
        <strain evidence="2">98AG31 / pathotype 3-4-7</strain>
    </source>
</reference>
<accession>F4RHQ6</accession>
<organism evidence="2">
    <name type="scientific">Melampsora larici-populina (strain 98AG31 / pathotype 3-4-7)</name>
    <name type="common">Poplar leaf rust fungus</name>
    <dbReference type="NCBI Taxonomy" id="747676"/>
    <lineage>
        <taxon>Eukaryota</taxon>
        <taxon>Fungi</taxon>
        <taxon>Dikarya</taxon>
        <taxon>Basidiomycota</taxon>
        <taxon>Pucciniomycotina</taxon>
        <taxon>Pucciniomycetes</taxon>
        <taxon>Pucciniales</taxon>
        <taxon>Melampsoraceae</taxon>
        <taxon>Melampsora</taxon>
    </lineage>
</organism>
<dbReference type="RefSeq" id="XP_007408857.1">
    <property type="nucleotide sequence ID" value="XM_007408795.1"/>
</dbReference>
<dbReference type="EMBL" id="GL883102">
    <property type="protein sequence ID" value="EGG08092.1"/>
    <property type="molecule type" value="Genomic_DNA"/>
</dbReference>
<name>F4RHQ6_MELLP</name>
<gene>
    <name evidence="1" type="ORF">MELLADRAFT_105317</name>
</gene>
<dbReference type="AlphaFoldDB" id="F4RHQ6"/>
<dbReference type="InParanoid" id="F4RHQ6"/>